<dbReference type="HOGENOM" id="CLU_3134705_0_0_6"/>
<accession>V5U1I3</accession>
<organism evidence="1 2">
    <name type="scientific">Cronobacter malonaticus</name>
    <dbReference type="NCBI Taxonomy" id="413503"/>
    <lineage>
        <taxon>Bacteria</taxon>
        <taxon>Pseudomonadati</taxon>
        <taxon>Pseudomonadota</taxon>
        <taxon>Gammaproteobacteria</taxon>
        <taxon>Enterobacterales</taxon>
        <taxon>Enterobacteriaceae</taxon>
        <taxon>Cronobacter</taxon>
    </lineage>
</organism>
<evidence type="ECO:0000313" key="1">
    <source>
        <dbReference type="EMBL" id="AHB71386.1"/>
    </source>
</evidence>
<gene>
    <name evidence="1" type="ORF">P262_04237</name>
</gene>
<evidence type="ECO:0000313" key="2">
    <source>
        <dbReference type="Proteomes" id="UP000018545"/>
    </source>
</evidence>
<reference evidence="1 2" key="1">
    <citation type="journal article" date="2014" name="Genome Announc.">
        <title>Complete Genome Sequence of Cronobacter sakazakii Strain CMCC 45402.</title>
        <authorList>
            <person name="Zhao Z."/>
            <person name="Wang L."/>
            <person name="Wang B."/>
            <person name="Liang H."/>
            <person name="Ye Q."/>
            <person name="Zeng M."/>
        </authorList>
    </citation>
    <scope>NUCLEOTIDE SEQUENCE [LARGE SCALE GENOMIC DNA]</scope>
    <source>
        <strain evidence="2">45402</strain>
    </source>
</reference>
<dbReference type="PATRIC" id="fig|1401659.3.peg.2989"/>
<name>V5U1I3_9ENTR</name>
<dbReference type="KEGG" id="csi:P262_04237"/>
<proteinExistence type="predicted"/>
<sequence>MCLITGCQQSLRNLAGITRNMSSNRLTNREQRAALRQHTWRKKGDFIQS</sequence>
<dbReference type="AlphaFoldDB" id="V5U1I3"/>
<dbReference type="EMBL" id="CP006731">
    <property type="protein sequence ID" value="AHB71386.1"/>
    <property type="molecule type" value="Genomic_DNA"/>
</dbReference>
<protein>
    <submittedName>
        <fullName evidence="1">Uncharacterized protein</fullName>
    </submittedName>
</protein>
<dbReference type="Proteomes" id="UP000018545">
    <property type="component" value="Chromosome"/>
</dbReference>